<dbReference type="OrthoDB" id="3001771at2759"/>
<evidence type="ECO:0000313" key="2">
    <source>
        <dbReference type="Proteomes" id="UP000467700"/>
    </source>
</evidence>
<gene>
    <name evidence="1" type="ORF">AAE3_LOCUS7362</name>
</gene>
<protein>
    <submittedName>
        <fullName evidence="1">Uncharacterized protein</fullName>
    </submittedName>
</protein>
<dbReference type="Proteomes" id="UP000467700">
    <property type="component" value="Unassembled WGS sequence"/>
</dbReference>
<organism evidence="1 2">
    <name type="scientific">Cyclocybe aegerita</name>
    <name type="common">Black poplar mushroom</name>
    <name type="synonym">Agrocybe aegerita</name>
    <dbReference type="NCBI Taxonomy" id="1973307"/>
    <lineage>
        <taxon>Eukaryota</taxon>
        <taxon>Fungi</taxon>
        <taxon>Dikarya</taxon>
        <taxon>Basidiomycota</taxon>
        <taxon>Agaricomycotina</taxon>
        <taxon>Agaricomycetes</taxon>
        <taxon>Agaricomycetidae</taxon>
        <taxon>Agaricales</taxon>
        <taxon>Agaricineae</taxon>
        <taxon>Bolbitiaceae</taxon>
        <taxon>Cyclocybe</taxon>
    </lineage>
</organism>
<accession>A0A8S0WTJ9</accession>
<dbReference type="AlphaFoldDB" id="A0A8S0WTJ9"/>
<evidence type="ECO:0000313" key="1">
    <source>
        <dbReference type="EMBL" id="CAA7265246.1"/>
    </source>
</evidence>
<comment type="caution">
    <text evidence="1">The sequence shown here is derived from an EMBL/GenBank/DDBJ whole genome shotgun (WGS) entry which is preliminary data.</text>
</comment>
<keyword evidence="2" id="KW-1185">Reference proteome</keyword>
<dbReference type="EMBL" id="CACVBS010000047">
    <property type="protein sequence ID" value="CAA7265246.1"/>
    <property type="molecule type" value="Genomic_DNA"/>
</dbReference>
<reference evidence="1 2" key="1">
    <citation type="submission" date="2020-01" db="EMBL/GenBank/DDBJ databases">
        <authorList>
            <person name="Gupta K D."/>
        </authorList>
    </citation>
    <scope>NUCLEOTIDE SEQUENCE [LARGE SCALE GENOMIC DNA]</scope>
</reference>
<sequence>MATLTLTGLEDGTMSNLLDYVDFSNTSLLTIMCCHIPDEGRRFGYVEQLHLDDLHGWPDLVDLLDEWNGLHLSIMRHAGPLDPVLRLLAKRRKTDECSMNELLLDDCTNGKGDAKAMQVQASNRFFVDVQ</sequence>
<proteinExistence type="predicted"/>
<name>A0A8S0WTJ9_CYCAE</name>